<gene>
    <name evidence="2" type="ORF">NG895_23040</name>
</gene>
<dbReference type="Proteomes" id="UP001155241">
    <property type="component" value="Unassembled WGS sequence"/>
</dbReference>
<dbReference type="EMBL" id="JAMXLR010000077">
    <property type="protein sequence ID" value="MCO6046784.1"/>
    <property type="molecule type" value="Genomic_DNA"/>
</dbReference>
<keyword evidence="1" id="KW-0812">Transmembrane</keyword>
<keyword evidence="3" id="KW-1185">Reference proteome</keyword>
<dbReference type="AlphaFoldDB" id="A0A9X2JKK8"/>
<protein>
    <submittedName>
        <fullName evidence="2">Uncharacterized protein</fullName>
    </submittedName>
</protein>
<sequence length="99" mass="11619">MHRYQRRHRERLRERQRKRRRQWLVALGVVPVLLAGFIWLVTVCSTGRFNQSPSPDSLIEMLLNVVAQTSVANAAGLALLVLSLLKLITGWWRMIMRRR</sequence>
<evidence type="ECO:0000256" key="1">
    <source>
        <dbReference type="SAM" id="Phobius"/>
    </source>
</evidence>
<proteinExistence type="predicted"/>
<keyword evidence="1" id="KW-0472">Membrane</keyword>
<keyword evidence="1" id="KW-1133">Transmembrane helix</keyword>
<feature type="transmembrane region" description="Helical" evidence="1">
    <location>
        <begin position="21"/>
        <end position="41"/>
    </location>
</feature>
<comment type="caution">
    <text evidence="2">The sequence shown here is derived from an EMBL/GenBank/DDBJ whole genome shotgun (WGS) entry which is preliminary data.</text>
</comment>
<organism evidence="2 3">
    <name type="scientific">Aeoliella straminimaris</name>
    <dbReference type="NCBI Taxonomy" id="2954799"/>
    <lineage>
        <taxon>Bacteria</taxon>
        <taxon>Pseudomonadati</taxon>
        <taxon>Planctomycetota</taxon>
        <taxon>Planctomycetia</taxon>
        <taxon>Pirellulales</taxon>
        <taxon>Lacipirellulaceae</taxon>
        <taxon>Aeoliella</taxon>
    </lineage>
</organism>
<accession>A0A9X2JKK8</accession>
<name>A0A9X2JKK8_9BACT</name>
<feature type="transmembrane region" description="Helical" evidence="1">
    <location>
        <begin position="61"/>
        <end position="89"/>
    </location>
</feature>
<dbReference type="RefSeq" id="WP_252854896.1">
    <property type="nucleotide sequence ID" value="NZ_JAMXLR010000077.1"/>
</dbReference>
<evidence type="ECO:0000313" key="2">
    <source>
        <dbReference type="EMBL" id="MCO6046784.1"/>
    </source>
</evidence>
<evidence type="ECO:0000313" key="3">
    <source>
        <dbReference type="Proteomes" id="UP001155241"/>
    </source>
</evidence>
<reference evidence="2" key="1">
    <citation type="submission" date="2022-06" db="EMBL/GenBank/DDBJ databases">
        <title>Aeoliella straminimaris, a novel planctomycete from sediments.</title>
        <authorList>
            <person name="Vitorino I.R."/>
            <person name="Lage O.M."/>
        </authorList>
    </citation>
    <scope>NUCLEOTIDE SEQUENCE</scope>
    <source>
        <strain evidence="2">ICT_H6.2</strain>
    </source>
</reference>